<sequence length="252" mass="29556">MKQVSFSLFPEQAKSFKSLVEPSIQSKILRNYVLNEYQLPEDLSIFNKGEKKGLKPEKFLFDEYSDERLNELVKIVRSAGFTANRSSIMRHLINQLITKLEKEDDSFLKDREIRHSSFYFEKGTKDVLEQFVTFRNRNSVIERFILEEYKPSQNKASLFDKPNEPESVRIGIAAAAIDKLDQYVKEINTTGISRTALMRDVVEQLITKLSKTDARKLIVEKKLENALREFEQTHGTNILKERLEEYKKHREE</sequence>
<dbReference type="EMBL" id="SMYO01000017">
    <property type="protein sequence ID" value="TDK58104.1"/>
    <property type="molecule type" value="Genomic_DNA"/>
</dbReference>
<reference evidence="1 2" key="1">
    <citation type="submission" date="2019-03" db="EMBL/GenBank/DDBJ databases">
        <title>Bacillus niacini sp. nov. a Nicotinate-Metabolizing Mesophile Isolated from Soil.</title>
        <authorList>
            <person name="Zhang G."/>
        </authorList>
    </citation>
    <scope>NUCLEOTIDE SEQUENCE [LARGE SCALE GENOMIC DNA]</scope>
    <source>
        <strain evidence="1 2">WN066</strain>
    </source>
</reference>
<comment type="caution">
    <text evidence="1">The sequence shown here is derived from an EMBL/GenBank/DDBJ whole genome shotgun (WGS) entry which is preliminary data.</text>
</comment>
<gene>
    <name evidence="1" type="ORF">E2K98_24620</name>
</gene>
<name>A0A4R5VJN3_9BACI</name>
<dbReference type="RefSeq" id="WP_133338898.1">
    <property type="nucleotide sequence ID" value="NZ_SMYO01000017.1"/>
</dbReference>
<proteinExistence type="predicted"/>
<evidence type="ECO:0000313" key="1">
    <source>
        <dbReference type="EMBL" id="TDK58104.1"/>
    </source>
</evidence>
<dbReference type="Proteomes" id="UP000295132">
    <property type="component" value="Unassembled WGS sequence"/>
</dbReference>
<protein>
    <submittedName>
        <fullName evidence="1">Uncharacterized protein</fullName>
    </submittedName>
</protein>
<dbReference type="AlphaFoldDB" id="A0A4R5VJN3"/>
<organism evidence="1 2">
    <name type="scientific">Bacillus salipaludis</name>
    <dbReference type="NCBI Taxonomy" id="2547811"/>
    <lineage>
        <taxon>Bacteria</taxon>
        <taxon>Bacillati</taxon>
        <taxon>Bacillota</taxon>
        <taxon>Bacilli</taxon>
        <taxon>Bacillales</taxon>
        <taxon>Bacillaceae</taxon>
        <taxon>Bacillus</taxon>
    </lineage>
</organism>
<accession>A0A4R5VJN3</accession>
<evidence type="ECO:0000313" key="2">
    <source>
        <dbReference type="Proteomes" id="UP000295132"/>
    </source>
</evidence>